<keyword evidence="4 5" id="KW-0501">Molybdenum cofactor biosynthesis</keyword>
<proteinExistence type="inferred from homology"/>
<organism evidence="7">
    <name type="scientific">Erythrolobus australicus</name>
    <dbReference type="NCBI Taxonomy" id="1077150"/>
    <lineage>
        <taxon>Eukaryota</taxon>
        <taxon>Rhodophyta</taxon>
        <taxon>Bangiophyceae</taxon>
        <taxon>Porphyridiales</taxon>
        <taxon>Porphyridiaceae</taxon>
        <taxon>Erythrolobus</taxon>
    </lineage>
</organism>
<evidence type="ECO:0000256" key="2">
    <source>
        <dbReference type="ARBA" id="ARBA00007589"/>
    </source>
</evidence>
<dbReference type="InterPro" id="IPR008284">
    <property type="entry name" value="MoCF_biosynth_CS"/>
</dbReference>
<feature type="domain" description="MoaB/Mog" evidence="6">
    <location>
        <begin position="200"/>
        <end position="348"/>
    </location>
</feature>
<dbReference type="Gene3D" id="3.90.105.10">
    <property type="entry name" value="Molybdopterin biosynthesis moea protein, domain 2"/>
    <property type="match status" value="1"/>
</dbReference>
<dbReference type="Pfam" id="PF00994">
    <property type="entry name" value="MoCF_biosynth"/>
    <property type="match status" value="1"/>
</dbReference>
<comment type="similarity">
    <text evidence="3">In the C-terminal section; belongs to the MoeA family.</text>
</comment>
<dbReference type="GO" id="GO:0005524">
    <property type="term" value="F:ATP binding"/>
    <property type="evidence" value="ECO:0007669"/>
    <property type="project" value="UniProtKB-UniRule"/>
</dbReference>
<evidence type="ECO:0000259" key="6">
    <source>
        <dbReference type="SMART" id="SM00852"/>
    </source>
</evidence>
<dbReference type="InterPro" id="IPR036135">
    <property type="entry name" value="MoeA_linker/N_sf"/>
</dbReference>
<name>A0A7S1TLT4_9RHOD</name>
<dbReference type="InterPro" id="IPR038987">
    <property type="entry name" value="MoeA-like"/>
</dbReference>
<comment type="catalytic activity">
    <reaction evidence="5">
        <text>molybdopterin + ATP + H(+) = adenylyl-molybdopterin + diphosphate</text>
        <dbReference type="Rhea" id="RHEA:31331"/>
        <dbReference type="ChEBI" id="CHEBI:15378"/>
        <dbReference type="ChEBI" id="CHEBI:30616"/>
        <dbReference type="ChEBI" id="CHEBI:33019"/>
        <dbReference type="ChEBI" id="CHEBI:58698"/>
        <dbReference type="ChEBI" id="CHEBI:62727"/>
    </reaction>
</comment>
<dbReference type="PANTHER" id="PTHR10192">
    <property type="entry name" value="MOLYBDOPTERIN BIOSYNTHESIS PROTEIN"/>
    <property type="match status" value="1"/>
</dbReference>
<dbReference type="InterPro" id="IPR036688">
    <property type="entry name" value="MoeA_C_domain_IV_sf"/>
</dbReference>
<comment type="catalytic activity">
    <reaction evidence="5">
        <text>adenylyl-molybdopterin + molybdate = Mo-molybdopterin + AMP + H(+)</text>
        <dbReference type="Rhea" id="RHEA:35047"/>
        <dbReference type="ChEBI" id="CHEBI:15378"/>
        <dbReference type="ChEBI" id="CHEBI:36264"/>
        <dbReference type="ChEBI" id="CHEBI:62727"/>
        <dbReference type="ChEBI" id="CHEBI:71302"/>
        <dbReference type="ChEBI" id="CHEBI:456215"/>
    </reaction>
</comment>
<dbReference type="UniPathway" id="UPA00344"/>
<evidence type="ECO:0000313" key="7">
    <source>
        <dbReference type="EMBL" id="CAD9240473.1"/>
    </source>
</evidence>
<keyword evidence="5" id="KW-0500">Molybdenum</keyword>
<comment type="similarity">
    <text evidence="5">Belongs to the MoeA family.</text>
</comment>
<dbReference type="InterPro" id="IPR036425">
    <property type="entry name" value="MoaB/Mog-like_dom_sf"/>
</dbReference>
<accession>A0A7S1TLT4</accession>
<dbReference type="AlphaFoldDB" id="A0A7S1TLT4"/>
<evidence type="ECO:0000256" key="4">
    <source>
        <dbReference type="ARBA" id="ARBA00023150"/>
    </source>
</evidence>
<dbReference type="EMBL" id="HBGI01003402">
    <property type="protein sequence ID" value="CAD9240473.1"/>
    <property type="molecule type" value="Transcribed_RNA"/>
</dbReference>
<dbReference type="InterPro" id="IPR005111">
    <property type="entry name" value="MoeA_C_domain_IV"/>
</dbReference>
<keyword evidence="5" id="KW-0808">Transferase</keyword>
<comment type="similarity">
    <text evidence="2">In the N-terminal section; belongs to the MoaB/Mog family.</text>
</comment>
<evidence type="ECO:0000256" key="3">
    <source>
        <dbReference type="ARBA" id="ARBA00008339"/>
    </source>
</evidence>
<dbReference type="FunFam" id="3.40.980.10:FF:000001">
    <property type="entry name" value="Molybdopterin molybdenumtransferase"/>
    <property type="match status" value="1"/>
</dbReference>
<dbReference type="GO" id="GO:0061598">
    <property type="term" value="F:molybdopterin adenylyltransferase activity"/>
    <property type="evidence" value="ECO:0007669"/>
    <property type="project" value="UniProtKB-UniRule"/>
</dbReference>
<dbReference type="SMART" id="SM00852">
    <property type="entry name" value="MoCF_biosynth"/>
    <property type="match status" value="1"/>
</dbReference>
<dbReference type="Gene3D" id="3.40.980.10">
    <property type="entry name" value="MoaB/Mog-like domain"/>
    <property type="match status" value="1"/>
</dbReference>
<dbReference type="InterPro" id="IPR001453">
    <property type="entry name" value="MoaB/Mog_dom"/>
</dbReference>
<dbReference type="SUPFAM" id="SSF53218">
    <property type="entry name" value="Molybdenum cofactor biosynthesis proteins"/>
    <property type="match status" value="1"/>
</dbReference>
<dbReference type="SUPFAM" id="SSF63867">
    <property type="entry name" value="MoeA C-terminal domain-like"/>
    <property type="match status" value="1"/>
</dbReference>
<reference evidence="7" key="1">
    <citation type="submission" date="2021-01" db="EMBL/GenBank/DDBJ databases">
        <authorList>
            <person name="Corre E."/>
            <person name="Pelletier E."/>
            <person name="Niang G."/>
            <person name="Scheremetjew M."/>
            <person name="Finn R."/>
            <person name="Kale V."/>
            <person name="Holt S."/>
            <person name="Cochrane G."/>
            <person name="Meng A."/>
            <person name="Brown T."/>
            <person name="Cohen L."/>
        </authorList>
    </citation>
    <scope>NUCLEOTIDE SEQUENCE</scope>
    <source>
        <strain evidence="7">CCMP3124</strain>
    </source>
</reference>
<dbReference type="InterPro" id="IPR005110">
    <property type="entry name" value="MoeA_linker/N"/>
</dbReference>
<dbReference type="SUPFAM" id="SSF63882">
    <property type="entry name" value="MoeA N-terminal region -like"/>
    <property type="match status" value="1"/>
</dbReference>
<keyword evidence="5" id="KW-0479">Metal-binding</keyword>
<dbReference type="Pfam" id="PF03454">
    <property type="entry name" value="MoeA_C"/>
    <property type="match status" value="1"/>
</dbReference>
<dbReference type="GO" id="GO:0046872">
    <property type="term" value="F:metal ion binding"/>
    <property type="evidence" value="ECO:0007669"/>
    <property type="project" value="UniProtKB-UniRule"/>
</dbReference>
<comment type="cofactor">
    <cofactor evidence="5">
        <name>Mg(2+)</name>
        <dbReference type="ChEBI" id="CHEBI:18420"/>
    </cofactor>
</comment>
<dbReference type="PROSITE" id="PS01079">
    <property type="entry name" value="MOCF_BIOSYNTHESIS_2"/>
    <property type="match status" value="1"/>
</dbReference>
<dbReference type="GO" id="GO:0006777">
    <property type="term" value="P:Mo-molybdopterin cofactor biosynthetic process"/>
    <property type="evidence" value="ECO:0007669"/>
    <property type="project" value="UniProtKB-UniRule"/>
</dbReference>
<evidence type="ECO:0000256" key="5">
    <source>
        <dbReference type="RuleBase" id="RU365090"/>
    </source>
</evidence>
<dbReference type="FunFam" id="2.170.190.11:FF:000001">
    <property type="entry name" value="Molybdopterin molybdenumtransferase"/>
    <property type="match status" value="1"/>
</dbReference>
<protein>
    <recommendedName>
        <fullName evidence="6">MoaB/Mog domain-containing protein</fullName>
    </recommendedName>
</protein>
<dbReference type="GO" id="GO:0061599">
    <property type="term" value="F:molybdopterin molybdotransferase activity"/>
    <property type="evidence" value="ECO:0007669"/>
    <property type="project" value="UniProtKB-UniRule"/>
</dbReference>
<dbReference type="CDD" id="cd00887">
    <property type="entry name" value="MoeA"/>
    <property type="match status" value="1"/>
</dbReference>
<gene>
    <name evidence="7" type="ORF">EAUS1353_LOCUS2212</name>
</gene>
<comment type="pathway">
    <text evidence="1 5">Cofactor biosynthesis; molybdopterin biosynthesis.</text>
</comment>
<dbReference type="PANTHER" id="PTHR10192:SF5">
    <property type="entry name" value="GEPHYRIN"/>
    <property type="match status" value="1"/>
</dbReference>
<comment type="function">
    <text evidence="5">Catalyzes two steps in the biosynthesis of the molybdenum cofactor. In the first step, molybdopterin is adenylated. Subsequently, molybdate is inserted into adenylated molybdopterin and AMP is released.</text>
</comment>
<dbReference type="Pfam" id="PF03453">
    <property type="entry name" value="MoeA_N"/>
    <property type="match status" value="1"/>
</dbReference>
<sequence>MATEEAGMRRASAFEMVPMDDAIAVVLRESAGAAAKRQQHEEIVGLDAALGRVLEQDVAAPVDLPAVPLSMKDGYAVRAADGPGEYPVVAQLNAGIDAREIQPLPERAVAYIATGAPLPPGADAVVPVELSEAADGGGERVVLKHSASGIRPGQDVRQPGCDLKAGIVLARGTMLREAEIGLLASIGTSVVRVRPAPTVGVISTGDEVIDVHARAAGEPAAGGAAFDSNRPMLLSAARALGANTVDLGIIRDDVDSVRAAIERAADACDVVVTSGGVSMGKKDVLQRVLAELGTVHFGRVCMKPGKPLTFATLSRRGGAHIALVLSLPGNAVSSFVCFHLAVAPALRTLAGVEPLAPVVSAALDQPLKLDKERPEYHRARLRWDASMHSFVAVSTGAQASSRLLSACGVNALLKLPAADQTLEKGARVEAMLLYSQL</sequence>
<dbReference type="NCBIfam" id="NF045515">
    <property type="entry name" value="Glp_gephyrin"/>
    <property type="match status" value="1"/>
</dbReference>
<dbReference type="Gene3D" id="2.170.190.11">
    <property type="entry name" value="Molybdopterin biosynthesis moea protein, domain 3"/>
    <property type="match status" value="1"/>
</dbReference>
<dbReference type="Gene3D" id="2.40.340.10">
    <property type="entry name" value="MoeA, C-terminal, domain IV"/>
    <property type="match status" value="1"/>
</dbReference>
<evidence type="ECO:0000256" key="1">
    <source>
        <dbReference type="ARBA" id="ARBA00005046"/>
    </source>
</evidence>
<keyword evidence="5" id="KW-0460">Magnesium</keyword>
<dbReference type="NCBIfam" id="TIGR00177">
    <property type="entry name" value="molyb_syn"/>
    <property type="match status" value="1"/>
</dbReference>
<dbReference type="GO" id="GO:0005829">
    <property type="term" value="C:cytosol"/>
    <property type="evidence" value="ECO:0007669"/>
    <property type="project" value="TreeGrafter"/>
</dbReference>